<dbReference type="RefSeq" id="WP_229836580.1">
    <property type="nucleotide sequence ID" value="NZ_BMPI01000060.1"/>
</dbReference>
<dbReference type="AlphaFoldDB" id="A0A917UBW8"/>
<accession>A0A917UBW8</accession>
<name>A0A917UBW8_9ACTN</name>
<evidence type="ECO:0000313" key="1">
    <source>
        <dbReference type="EMBL" id="GGM70383.1"/>
    </source>
</evidence>
<evidence type="ECO:0000313" key="2">
    <source>
        <dbReference type="Proteomes" id="UP000642070"/>
    </source>
</evidence>
<dbReference type="EMBL" id="BMPI01000060">
    <property type="protein sequence ID" value="GGM70383.1"/>
    <property type="molecule type" value="Genomic_DNA"/>
</dbReference>
<reference evidence="1" key="1">
    <citation type="journal article" date="2014" name="Int. J. Syst. Evol. Microbiol.">
        <title>Complete genome sequence of Corynebacterium casei LMG S-19264T (=DSM 44701T), isolated from a smear-ripened cheese.</title>
        <authorList>
            <consortium name="US DOE Joint Genome Institute (JGI-PGF)"/>
            <person name="Walter F."/>
            <person name="Albersmeier A."/>
            <person name="Kalinowski J."/>
            <person name="Ruckert C."/>
        </authorList>
    </citation>
    <scope>NUCLEOTIDE SEQUENCE</scope>
    <source>
        <strain evidence="1">JCM 19831</strain>
    </source>
</reference>
<comment type="caution">
    <text evidence="1">The sequence shown here is derived from an EMBL/GenBank/DDBJ whole genome shotgun (WGS) entry which is preliminary data.</text>
</comment>
<gene>
    <name evidence="1" type="ORF">GCM10007977_085230</name>
</gene>
<organism evidence="1 2">
    <name type="scientific">Dactylosporangium sucinum</name>
    <dbReference type="NCBI Taxonomy" id="1424081"/>
    <lineage>
        <taxon>Bacteria</taxon>
        <taxon>Bacillati</taxon>
        <taxon>Actinomycetota</taxon>
        <taxon>Actinomycetes</taxon>
        <taxon>Micromonosporales</taxon>
        <taxon>Micromonosporaceae</taxon>
        <taxon>Dactylosporangium</taxon>
    </lineage>
</organism>
<reference evidence="1" key="2">
    <citation type="submission" date="2020-09" db="EMBL/GenBank/DDBJ databases">
        <authorList>
            <person name="Sun Q."/>
            <person name="Ohkuma M."/>
        </authorList>
    </citation>
    <scope>NUCLEOTIDE SEQUENCE</scope>
    <source>
        <strain evidence="1">JCM 19831</strain>
    </source>
</reference>
<sequence length="55" mass="6073">MLRCAHYRCGAVSRSALDAGIRDPYAHLRTHVVSRTLEGAAEPLGNGVVVLHYRR</sequence>
<keyword evidence="2" id="KW-1185">Reference proteome</keyword>
<proteinExistence type="predicted"/>
<protein>
    <submittedName>
        <fullName evidence="1">Uncharacterized protein</fullName>
    </submittedName>
</protein>
<dbReference type="Proteomes" id="UP000642070">
    <property type="component" value="Unassembled WGS sequence"/>
</dbReference>